<evidence type="ECO:0000259" key="6">
    <source>
        <dbReference type="PROSITE" id="PS51192"/>
    </source>
</evidence>
<keyword evidence="4" id="KW-0067">ATP-binding</keyword>
<feature type="domain" description="Helicase C-terminal" evidence="7">
    <location>
        <begin position="223"/>
        <end position="395"/>
    </location>
</feature>
<feature type="domain" description="Helicase ATP-binding" evidence="6">
    <location>
        <begin position="34"/>
        <end position="197"/>
    </location>
</feature>
<dbReference type="InterPro" id="IPR014001">
    <property type="entry name" value="Helicase_ATP-bd"/>
</dbReference>
<comment type="similarity">
    <text evidence="5">Belongs to the DEAD box helicase family. DEAH subfamily. PRP16 sub-subfamily.</text>
</comment>
<keyword evidence="3" id="KW-0347">Helicase</keyword>
<dbReference type="PROSITE" id="PS51192">
    <property type="entry name" value="HELICASE_ATP_BIND_1"/>
    <property type="match status" value="1"/>
</dbReference>
<dbReference type="InterPro" id="IPR048333">
    <property type="entry name" value="HA2_WH"/>
</dbReference>
<reference evidence="9" key="3">
    <citation type="submission" date="2015-06" db="UniProtKB">
        <authorList>
            <consortium name="EnsemblMetazoa"/>
        </authorList>
    </citation>
    <scope>IDENTIFICATION</scope>
</reference>
<gene>
    <name evidence="9" type="primary">20195439</name>
    <name evidence="8" type="ORF">HELRODRAFT_113568</name>
</gene>
<dbReference type="FunFam" id="3.40.50.300:FF:001760">
    <property type="entry name" value="ATP-dependent RNA helicase"/>
    <property type="match status" value="1"/>
</dbReference>
<evidence type="ECO:0000256" key="2">
    <source>
        <dbReference type="ARBA" id="ARBA00022801"/>
    </source>
</evidence>
<dbReference type="GeneID" id="20195439"/>
<dbReference type="KEGG" id="hro:HELRODRAFT_113568"/>
<name>T1EFT7_HELRO</name>
<dbReference type="InterPro" id="IPR007502">
    <property type="entry name" value="Helicase-assoc_dom"/>
</dbReference>
<dbReference type="CDD" id="cd18791">
    <property type="entry name" value="SF2_C_RHA"/>
    <property type="match status" value="1"/>
</dbReference>
<dbReference type="PANTHER" id="PTHR18934:SF91">
    <property type="entry name" value="PRE-MRNA-SPLICING FACTOR ATP-DEPENDENT RNA HELICASE PRP16"/>
    <property type="match status" value="1"/>
</dbReference>
<dbReference type="EnsemblMetazoa" id="HelroT113568">
    <property type="protein sequence ID" value="HelroP113568"/>
    <property type="gene ID" value="HelroG113568"/>
</dbReference>
<dbReference type="GO" id="GO:0005681">
    <property type="term" value="C:spliceosomal complex"/>
    <property type="evidence" value="ECO:0000318"/>
    <property type="project" value="GO_Central"/>
</dbReference>
<dbReference type="GO" id="GO:0034458">
    <property type="term" value="F:3'-5' RNA helicase activity"/>
    <property type="evidence" value="ECO:0000318"/>
    <property type="project" value="GO_Central"/>
</dbReference>
<dbReference type="SMART" id="SM00487">
    <property type="entry name" value="DEXDc"/>
    <property type="match status" value="1"/>
</dbReference>
<evidence type="ECO:0000313" key="10">
    <source>
        <dbReference type="Proteomes" id="UP000015101"/>
    </source>
</evidence>
<dbReference type="SMART" id="SM00847">
    <property type="entry name" value="HA2"/>
    <property type="match status" value="1"/>
</dbReference>
<accession>T1EFT7</accession>
<evidence type="ECO:0008006" key="11">
    <source>
        <dbReference type="Google" id="ProtNLM"/>
    </source>
</evidence>
<dbReference type="Pfam" id="PF04408">
    <property type="entry name" value="WHD_HA2"/>
    <property type="match status" value="1"/>
</dbReference>
<keyword evidence="1" id="KW-0547">Nucleotide-binding</keyword>
<evidence type="ECO:0000259" key="7">
    <source>
        <dbReference type="PROSITE" id="PS51194"/>
    </source>
</evidence>
<dbReference type="Gene3D" id="3.40.50.300">
    <property type="entry name" value="P-loop containing nucleotide triphosphate hydrolases"/>
    <property type="match status" value="2"/>
</dbReference>
<dbReference type="GO" id="GO:0005524">
    <property type="term" value="F:ATP binding"/>
    <property type="evidence" value="ECO:0007669"/>
    <property type="project" value="UniProtKB-KW"/>
</dbReference>
<evidence type="ECO:0000313" key="8">
    <source>
        <dbReference type="EMBL" id="ESN99804.1"/>
    </source>
</evidence>
<dbReference type="InParanoid" id="T1EFT7"/>
<evidence type="ECO:0000256" key="3">
    <source>
        <dbReference type="ARBA" id="ARBA00022806"/>
    </source>
</evidence>
<dbReference type="CDD" id="cd17917">
    <property type="entry name" value="DEXHc_RHA-like"/>
    <property type="match status" value="1"/>
</dbReference>
<keyword evidence="10" id="KW-1185">Reference proteome</keyword>
<dbReference type="eggNOG" id="KOG0922">
    <property type="taxonomic scope" value="Eukaryota"/>
</dbReference>
<dbReference type="InterPro" id="IPR027417">
    <property type="entry name" value="P-loop_NTPase"/>
</dbReference>
<dbReference type="HOGENOM" id="CLU_001832_5_7_1"/>
<dbReference type="STRING" id="6412.T1EFT7"/>
<evidence type="ECO:0000256" key="4">
    <source>
        <dbReference type="ARBA" id="ARBA00022840"/>
    </source>
</evidence>
<dbReference type="EMBL" id="KB097070">
    <property type="protein sequence ID" value="ESN99804.1"/>
    <property type="molecule type" value="Genomic_DNA"/>
</dbReference>
<reference evidence="10" key="1">
    <citation type="submission" date="2012-12" db="EMBL/GenBank/DDBJ databases">
        <authorList>
            <person name="Hellsten U."/>
            <person name="Grimwood J."/>
            <person name="Chapman J.A."/>
            <person name="Shapiro H."/>
            <person name="Aerts A."/>
            <person name="Otillar R.P."/>
            <person name="Terry A.Y."/>
            <person name="Boore J.L."/>
            <person name="Simakov O."/>
            <person name="Marletaz F."/>
            <person name="Cho S.-J."/>
            <person name="Edsinger-Gonzales E."/>
            <person name="Havlak P."/>
            <person name="Kuo D.-H."/>
            <person name="Larsson T."/>
            <person name="Lv J."/>
            <person name="Arendt D."/>
            <person name="Savage R."/>
            <person name="Osoegawa K."/>
            <person name="de Jong P."/>
            <person name="Lindberg D.R."/>
            <person name="Seaver E.C."/>
            <person name="Weisblat D.A."/>
            <person name="Putnam N.H."/>
            <person name="Grigoriev I.V."/>
            <person name="Rokhsar D.S."/>
        </authorList>
    </citation>
    <scope>NUCLEOTIDE SEQUENCE</scope>
</reference>
<dbReference type="Proteomes" id="UP000015101">
    <property type="component" value="Unassembled WGS sequence"/>
</dbReference>
<dbReference type="EMBL" id="AMQM01005741">
    <property type="status" value="NOT_ANNOTATED_CDS"/>
    <property type="molecule type" value="Genomic_DNA"/>
</dbReference>
<dbReference type="AlphaFoldDB" id="T1EFT7"/>
<dbReference type="GO" id="GO:0000398">
    <property type="term" value="P:mRNA splicing, via spliceosome"/>
    <property type="evidence" value="ECO:0000318"/>
    <property type="project" value="GO_Central"/>
</dbReference>
<dbReference type="PROSITE" id="PS51194">
    <property type="entry name" value="HELICASE_CTER"/>
    <property type="match status" value="1"/>
</dbReference>
<protein>
    <recommendedName>
        <fullName evidence="11">Helicase C-terminal domain-containing protein</fullName>
    </recommendedName>
</protein>
<evidence type="ECO:0000256" key="5">
    <source>
        <dbReference type="ARBA" id="ARBA00038040"/>
    </source>
</evidence>
<dbReference type="CTD" id="20195439"/>
<keyword evidence="2" id="KW-0378">Hydrolase</keyword>
<dbReference type="Pfam" id="PF00271">
    <property type="entry name" value="Helicase_C"/>
    <property type="match status" value="1"/>
</dbReference>
<dbReference type="Gene3D" id="1.20.120.1080">
    <property type="match status" value="1"/>
</dbReference>
<dbReference type="PANTHER" id="PTHR18934">
    <property type="entry name" value="ATP-DEPENDENT RNA HELICASE"/>
    <property type="match status" value="1"/>
</dbReference>
<sequence>MSVEDLKKFMKTLSKEMQRYIKGHAVLANKENILKTVAASQVSIIFGNAGMGKTTQIAQYIYEEYKPDRMIVCTQPRKAEAVYVARRVANDMGSSLGQLVGYRVRADWKLNSDTRILFITDHELVNEWFADELFSRYFCIILDEVQERTIYTDLLLWSLKQNLSRRPDLKVIIISTDTDKLQYDYVGYFKNFNPTQLKLIDNIFPVGVIYKAVAVSENHVKHACLKALEFHREEEVVDGAKDILVFLATHSEIEEAIDEIKSKNINNLLPLGLHEHMRAEDIQDVFAPTMNGFRKVVFATNVAQASLTVPEIICVIDSGKERMRNLGTGNKNSYRFQKISSYSAEERRKLAGRNDAGICYRLYSAKDLDSNPSDDMVEVLTDRLNGFILKLMSHGINKFECLEFFKKPPTEPIEESFKSLTAIGAIDNNNQLTKLGKLLAEINLNPKHAEFILEGIKEHLGYESLVISVLSSFEKFQLMKLDKNTKCNMGLHISIFFDNFGDMITWLNIYQDFLYGQKFCRDSWCDYYLVNSKTI</sequence>
<dbReference type="RefSeq" id="XP_009022157.1">
    <property type="nucleotide sequence ID" value="XM_009023909.1"/>
</dbReference>
<dbReference type="OrthoDB" id="10009520at2759"/>
<dbReference type="SUPFAM" id="SSF52540">
    <property type="entry name" value="P-loop containing nucleoside triphosphate hydrolases"/>
    <property type="match status" value="1"/>
</dbReference>
<evidence type="ECO:0000313" key="9">
    <source>
        <dbReference type="EnsemblMetazoa" id="HelroP113568"/>
    </source>
</evidence>
<organism evidence="9 10">
    <name type="scientific">Helobdella robusta</name>
    <name type="common">Californian leech</name>
    <dbReference type="NCBI Taxonomy" id="6412"/>
    <lineage>
        <taxon>Eukaryota</taxon>
        <taxon>Metazoa</taxon>
        <taxon>Spiralia</taxon>
        <taxon>Lophotrochozoa</taxon>
        <taxon>Annelida</taxon>
        <taxon>Clitellata</taxon>
        <taxon>Hirudinea</taxon>
        <taxon>Rhynchobdellida</taxon>
        <taxon>Glossiphoniidae</taxon>
        <taxon>Helobdella</taxon>
    </lineage>
</organism>
<dbReference type="GO" id="GO:0016787">
    <property type="term" value="F:hydrolase activity"/>
    <property type="evidence" value="ECO:0007669"/>
    <property type="project" value="UniProtKB-KW"/>
</dbReference>
<reference evidence="8 10" key="2">
    <citation type="journal article" date="2013" name="Nature">
        <title>Insights into bilaterian evolution from three spiralian genomes.</title>
        <authorList>
            <person name="Simakov O."/>
            <person name="Marletaz F."/>
            <person name="Cho S.J."/>
            <person name="Edsinger-Gonzales E."/>
            <person name="Havlak P."/>
            <person name="Hellsten U."/>
            <person name="Kuo D.H."/>
            <person name="Larsson T."/>
            <person name="Lv J."/>
            <person name="Arendt D."/>
            <person name="Savage R."/>
            <person name="Osoegawa K."/>
            <person name="de Jong P."/>
            <person name="Grimwood J."/>
            <person name="Chapman J.A."/>
            <person name="Shapiro H."/>
            <person name="Aerts A."/>
            <person name="Otillar R.P."/>
            <person name="Terry A.Y."/>
            <person name="Boore J.L."/>
            <person name="Grigoriev I.V."/>
            <person name="Lindberg D.R."/>
            <person name="Seaver E.C."/>
            <person name="Weisblat D.A."/>
            <person name="Putnam N.H."/>
            <person name="Rokhsar D.S."/>
        </authorList>
    </citation>
    <scope>NUCLEOTIDE SEQUENCE</scope>
</reference>
<proteinExistence type="inferred from homology"/>
<dbReference type="GO" id="GO:0003723">
    <property type="term" value="F:RNA binding"/>
    <property type="evidence" value="ECO:0000318"/>
    <property type="project" value="GO_Central"/>
</dbReference>
<evidence type="ECO:0000256" key="1">
    <source>
        <dbReference type="ARBA" id="ARBA00022741"/>
    </source>
</evidence>
<dbReference type="InterPro" id="IPR001650">
    <property type="entry name" value="Helicase_C-like"/>
</dbReference>